<dbReference type="Proteomes" id="UP001575105">
    <property type="component" value="Unassembled WGS sequence"/>
</dbReference>
<dbReference type="EMBL" id="JBGUBD010000003">
    <property type="protein sequence ID" value="MFA9477640.1"/>
    <property type="molecule type" value="Genomic_DNA"/>
</dbReference>
<keyword evidence="2" id="KW-1185">Reference proteome</keyword>
<reference evidence="1 2" key="1">
    <citation type="submission" date="2024-08" db="EMBL/GenBank/DDBJ databases">
        <title>Whole-genome sequencing of halo(alkali)philic microorganisms from hypersaline lakes.</title>
        <authorList>
            <person name="Sorokin D.Y."/>
            <person name="Merkel A.Y."/>
            <person name="Messina E."/>
            <person name="Yakimov M."/>
        </authorList>
    </citation>
    <scope>NUCLEOTIDE SEQUENCE [LARGE SCALE GENOMIC DNA]</scope>
    <source>
        <strain evidence="1 2">AB-hyl4</strain>
    </source>
</reference>
<dbReference type="RefSeq" id="WP_425344567.1">
    <property type="nucleotide sequence ID" value="NZ_JBGUBD010000003.1"/>
</dbReference>
<evidence type="ECO:0000313" key="1">
    <source>
        <dbReference type="EMBL" id="MFA9477640.1"/>
    </source>
</evidence>
<sequence>MLIAILLPTLSTARQTAYRIQCASNHRQTGIAALMYVEDFNQYMAPVRAVSDGGNFWYDRMHVYIGRDLGTAGRFERDETGHVWHCPADFDADLKRVSLAVSRGVGFGDGSGDDIFVRYGQMWRYAASPFSVEPLLGSLSNTGWFADVAQQTYIRHPQASNGGFFNWVHPNDTINAVFMDGHVENIPDPDFFTNLDARSDPFWANFFSMP</sequence>
<proteinExistence type="predicted"/>
<gene>
    <name evidence="1" type="ORF">ACERK3_04960</name>
</gene>
<organism evidence="1 2">
    <name type="scientific">Natronomicrosphaera hydrolytica</name>
    <dbReference type="NCBI Taxonomy" id="3242702"/>
    <lineage>
        <taxon>Bacteria</taxon>
        <taxon>Pseudomonadati</taxon>
        <taxon>Planctomycetota</taxon>
        <taxon>Phycisphaerae</taxon>
        <taxon>Phycisphaerales</taxon>
        <taxon>Phycisphaeraceae</taxon>
        <taxon>Natronomicrosphaera</taxon>
    </lineage>
</organism>
<protein>
    <submittedName>
        <fullName evidence="1">Uncharacterized protein</fullName>
    </submittedName>
</protein>
<name>A0ABV4U386_9BACT</name>
<evidence type="ECO:0000313" key="2">
    <source>
        <dbReference type="Proteomes" id="UP001575105"/>
    </source>
</evidence>
<accession>A0ABV4U386</accession>
<comment type="caution">
    <text evidence="1">The sequence shown here is derived from an EMBL/GenBank/DDBJ whole genome shotgun (WGS) entry which is preliminary data.</text>
</comment>